<proteinExistence type="predicted"/>
<comment type="caution">
    <text evidence="1">The sequence shown here is derived from an EMBL/GenBank/DDBJ whole genome shotgun (WGS) entry which is preliminary data.</text>
</comment>
<protein>
    <submittedName>
        <fullName evidence="1">Uncharacterized protein</fullName>
    </submittedName>
</protein>
<gene>
    <name evidence="1" type="ORF">COT92_01910</name>
</gene>
<reference evidence="2" key="1">
    <citation type="submission" date="2017-09" db="EMBL/GenBank/DDBJ databases">
        <title>Depth-based differentiation of microbial function through sediment-hosted aquifers and enrichment of novel symbionts in the deep terrestrial subsurface.</title>
        <authorList>
            <person name="Probst A.J."/>
            <person name="Ladd B."/>
            <person name="Jarett J.K."/>
            <person name="Geller-Mcgrath D.E."/>
            <person name="Sieber C.M.K."/>
            <person name="Emerson J.B."/>
            <person name="Anantharaman K."/>
            <person name="Thomas B.C."/>
            <person name="Malmstrom R."/>
            <person name="Stieglmeier M."/>
            <person name="Klingl A."/>
            <person name="Woyke T."/>
            <person name="Ryan C.M."/>
            <person name="Banfield J.F."/>
        </authorList>
    </citation>
    <scope>NUCLEOTIDE SEQUENCE [LARGE SCALE GENOMIC DNA]</scope>
</reference>
<dbReference type="EMBL" id="PFAK01000030">
    <property type="protein sequence ID" value="PIR96308.1"/>
    <property type="molecule type" value="Genomic_DNA"/>
</dbReference>
<evidence type="ECO:0000313" key="1">
    <source>
        <dbReference type="EMBL" id="PIR96308.1"/>
    </source>
</evidence>
<accession>A0A2H0VB19</accession>
<dbReference type="Proteomes" id="UP000230922">
    <property type="component" value="Unassembled WGS sequence"/>
</dbReference>
<name>A0A2H0VB19_9BACT</name>
<organism evidence="1 2">
    <name type="scientific">Candidatus Doudnabacteria bacterium CG10_big_fil_rev_8_21_14_0_10_42_18</name>
    <dbReference type="NCBI Taxonomy" id="1974552"/>
    <lineage>
        <taxon>Bacteria</taxon>
        <taxon>Candidatus Doudnaibacteriota</taxon>
    </lineage>
</organism>
<evidence type="ECO:0000313" key="2">
    <source>
        <dbReference type="Proteomes" id="UP000230922"/>
    </source>
</evidence>
<dbReference type="AlphaFoldDB" id="A0A2H0VB19"/>
<sequence>MPSLEEKYINLLKELYRKKEGKDLPDLEAVKKFNNLITLVKNIYRPIPKSKAEEVRRLAIK</sequence>